<accession>A0A6J7X7D7</accession>
<gene>
    <name evidence="1" type="ORF">UFOVP652_66</name>
    <name evidence="2" type="ORF">UFOVP734_58</name>
</gene>
<evidence type="ECO:0000313" key="2">
    <source>
        <dbReference type="EMBL" id="CAB5224358.1"/>
    </source>
</evidence>
<dbReference type="EMBL" id="LR798328">
    <property type="protein sequence ID" value="CAB5224358.1"/>
    <property type="molecule type" value="Genomic_DNA"/>
</dbReference>
<reference evidence="2" key="1">
    <citation type="submission" date="2020-05" db="EMBL/GenBank/DDBJ databases">
        <authorList>
            <person name="Chiriac C."/>
            <person name="Salcher M."/>
            <person name="Ghai R."/>
            <person name="Kavagutti S V."/>
        </authorList>
    </citation>
    <scope>NUCLEOTIDE SEQUENCE</scope>
</reference>
<evidence type="ECO:0000313" key="1">
    <source>
        <dbReference type="EMBL" id="CAB4155050.1"/>
    </source>
</evidence>
<dbReference type="EMBL" id="LR796617">
    <property type="protein sequence ID" value="CAB4155050.1"/>
    <property type="molecule type" value="Genomic_DNA"/>
</dbReference>
<proteinExistence type="predicted"/>
<sequence>MSSSNIQTVTKTGAFTNVAISGRTRVVGVYYTCNNTASVIHLHNNTTGAGTAQTSIYTPGAAGAYDIIVPDMGILFTEAVYLECSANVLSVTLLFYGGAAA</sequence>
<organism evidence="2">
    <name type="scientific">uncultured Caudovirales phage</name>
    <dbReference type="NCBI Taxonomy" id="2100421"/>
    <lineage>
        <taxon>Viruses</taxon>
        <taxon>Duplodnaviria</taxon>
        <taxon>Heunggongvirae</taxon>
        <taxon>Uroviricota</taxon>
        <taxon>Caudoviricetes</taxon>
        <taxon>Peduoviridae</taxon>
        <taxon>Maltschvirus</taxon>
        <taxon>Maltschvirus maltsch</taxon>
    </lineage>
</organism>
<name>A0A6J7X7D7_9CAUD</name>
<protein>
    <submittedName>
        <fullName evidence="2">Uncharacterized protein</fullName>
    </submittedName>
</protein>